<keyword evidence="3 4" id="KW-0131">Cell cycle</keyword>
<evidence type="ECO:0000259" key="7">
    <source>
        <dbReference type="Pfam" id="PF14527"/>
    </source>
</evidence>
<dbReference type="EMBL" id="AP026933">
    <property type="protein sequence ID" value="BDT02897.1"/>
    <property type="molecule type" value="Genomic_DNA"/>
</dbReference>
<feature type="domain" description="Sporulation regulator WhiA C-terminal" evidence="5">
    <location>
        <begin position="224"/>
        <end position="309"/>
    </location>
</feature>
<dbReference type="SUPFAM" id="SSF55608">
    <property type="entry name" value="Homing endonucleases"/>
    <property type="match status" value="1"/>
</dbReference>
<evidence type="ECO:0000256" key="3">
    <source>
        <dbReference type="ARBA" id="ARBA00023306"/>
    </source>
</evidence>
<evidence type="ECO:0000256" key="4">
    <source>
        <dbReference type="HAMAP-Rule" id="MF_01420"/>
    </source>
</evidence>
<dbReference type="PANTHER" id="PTHR37307:SF1">
    <property type="entry name" value="CELL DIVISION PROTEIN WHIA-RELATED"/>
    <property type="match status" value="1"/>
</dbReference>
<organism evidence="8 9">
    <name type="scientific">Spiroplasma ixodetis</name>
    <dbReference type="NCBI Taxonomy" id="2141"/>
    <lineage>
        <taxon>Bacteria</taxon>
        <taxon>Bacillati</taxon>
        <taxon>Mycoplasmatota</taxon>
        <taxon>Mollicutes</taxon>
        <taxon>Entomoplasmatales</taxon>
        <taxon>Spiroplasmataceae</taxon>
        <taxon>Spiroplasma</taxon>
    </lineage>
</organism>
<dbReference type="Gene3D" id="3.10.28.10">
    <property type="entry name" value="Homing endonucleases"/>
    <property type="match status" value="1"/>
</dbReference>
<evidence type="ECO:0000256" key="1">
    <source>
        <dbReference type="ARBA" id="ARBA00022618"/>
    </source>
</evidence>
<dbReference type="Pfam" id="PF14527">
    <property type="entry name" value="LAGLIDADG_WhiA"/>
    <property type="match status" value="1"/>
</dbReference>
<dbReference type="InterPro" id="IPR023054">
    <property type="entry name" value="Sporulation_regulator_WhiA_C"/>
</dbReference>
<dbReference type="Pfam" id="PF02650">
    <property type="entry name" value="HTH_WhiA"/>
    <property type="match status" value="1"/>
</dbReference>
<dbReference type="Pfam" id="PF10298">
    <property type="entry name" value="WhiA_N"/>
    <property type="match status" value="1"/>
</dbReference>
<dbReference type="HAMAP" id="MF_01420">
    <property type="entry name" value="HTH_type_WhiA"/>
    <property type="match status" value="1"/>
</dbReference>
<dbReference type="NCBIfam" id="TIGR00647">
    <property type="entry name" value="DNA_bind_WhiA"/>
    <property type="match status" value="1"/>
</dbReference>
<feature type="domain" description="WhiA LAGLIDADG-like" evidence="7">
    <location>
        <begin position="128"/>
        <end position="219"/>
    </location>
</feature>
<keyword evidence="1 4" id="KW-0132">Cell division</keyword>
<evidence type="ECO:0000313" key="8">
    <source>
        <dbReference type="EMBL" id="BDT02897.1"/>
    </source>
</evidence>
<evidence type="ECO:0000259" key="5">
    <source>
        <dbReference type="Pfam" id="PF02650"/>
    </source>
</evidence>
<keyword evidence="9" id="KW-1185">Reference proteome</keyword>
<dbReference type="InterPro" id="IPR027434">
    <property type="entry name" value="Homing_endonucl"/>
</dbReference>
<gene>
    <name evidence="4" type="primary">whiA</name>
    <name evidence="8" type="ORF">SHM_05430</name>
</gene>
<sequence length="315" mass="36814">MISFTTSVKDEICQKSFKNCCQKSLLSAYSLINGKITNSDKINNEIIIHSFHNKTTRLIYKFLKNQYKDVKLIVMVDVLNKFERPKVYNIRINNKIDFIINDLMLQDKYLFIEKEAMHQHIIKEHCIRAYIAGIFLVVGSINSPSTPNYHLELQFHNDMLAKKIKNILLQTFKLNFKTIKRRNKTVLYLKKSNVISDFLKIIDCPQAVFAFEDKRISRELFNNINRFNNIDISNQQKILNAGDQQVIMISVLKDKKLFKALSLKAQIISNLRLKNPEASLSELGELYYQETGFVITKSGVNHLIREIKKKYQETL</sequence>
<dbReference type="InterPro" id="IPR039518">
    <property type="entry name" value="WhiA_LAGLIDADG_dom"/>
</dbReference>
<keyword evidence="2 4" id="KW-0238">DNA-binding</keyword>
<reference evidence="8 9" key="1">
    <citation type="journal article" date="2022" name="Front. Microbiol.">
        <title>Male-killing mechanisms vary between Spiroplasma species.</title>
        <authorList>
            <person name="Arai H."/>
            <person name="Inoue M."/>
            <person name="Kageyama D."/>
        </authorList>
    </citation>
    <scope>NUCLEOTIDE SEQUENCE [LARGE SCALE GENOMIC DNA]</scope>
    <source>
        <strain evidence="9">sHm</strain>
    </source>
</reference>
<dbReference type="PANTHER" id="PTHR37307">
    <property type="entry name" value="CELL DIVISION PROTEIN WHIA-RELATED"/>
    <property type="match status" value="1"/>
</dbReference>
<feature type="domain" description="Sporulation transcription regulator WhiA N-terminal" evidence="6">
    <location>
        <begin position="19"/>
        <end position="105"/>
    </location>
</feature>
<name>A0ABM8BSW1_9MOLU</name>
<comment type="similarity">
    <text evidence="4">Belongs to the WhiA family.</text>
</comment>
<comment type="function">
    <text evidence="4">Involved in cell division and chromosome segregation.</text>
</comment>
<proteinExistence type="inferred from homology"/>
<dbReference type="Proteomes" id="UP001163387">
    <property type="component" value="Chromosome"/>
</dbReference>
<accession>A0ABM8BSW1</accession>
<evidence type="ECO:0000313" key="9">
    <source>
        <dbReference type="Proteomes" id="UP001163387"/>
    </source>
</evidence>
<protein>
    <recommendedName>
        <fullName evidence="4">Probable cell division protein WhiA</fullName>
    </recommendedName>
</protein>
<dbReference type="InterPro" id="IPR003802">
    <property type="entry name" value="Sporulation_regulator_WhiA"/>
</dbReference>
<evidence type="ECO:0000259" key="6">
    <source>
        <dbReference type="Pfam" id="PF10298"/>
    </source>
</evidence>
<dbReference type="InterPro" id="IPR018478">
    <property type="entry name" value="Sporu_reg_WhiA_N_dom"/>
</dbReference>
<evidence type="ECO:0000256" key="2">
    <source>
        <dbReference type="ARBA" id="ARBA00023125"/>
    </source>
</evidence>
<dbReference type="RefSeq" id="WP_281749091.1">
    <property type="nucleotide sequence ID" value="NZ_AP026933.1"/>
</dbReference>